<dbReference type="Proteomes" id="UP001634394">
    <property type="component" value="Unassembled WGS sequence"/>
</dbReference>
<keyword evidence="1" id="KW-1133">Transmembrane helix</keyword>
<evidence type="ECO:0000313" key="2">
    <source>
        <dbReference type="EMBL" id="KAL3846911.1"/>
    </source>
</evidence>
<name>A0ABD3UD91_SINWO</name>
<sequence>MDAGTALGISFGVATLVVLTGIIIYCLRKRGKLKCCDDGIEKCIQKHRKRKKPMKSFNASNDCLTNDEEDDDKIDSCSGQTLETLNAPKLARELFSIEDHDNDVSRRRQRRHSDDTADDGYFYDEIFETSAFVDERTNRSIKNLTEEGEFEEDSIPDMIFRSPS</sequence>
<proteinExistence type="predicted"/>
<protein>
    <submittedName>
        <fullName evidence="2">Uncharacterized protein</fullName>
    </submittedName>
</protein>
<keyword evidence="1" id="KW-0472">Membrane</keyword>
<evidence type="ECO:0000256" key="1">
    <source>
        <dbReference type="SAM" id="Phobius"/>
    </source>
</evidence>
<reference evidence="2 3" key="1">
    <citation type="submission" date="2024-11" db="EMBL/GenBank/DDBJ databases">
        <title>Chromosome-level genome assembly of the freshwater bivalve Anodonta woodiana.</title>
        <authorList>
            <person name="Chen X."/>
        </authorList>
    </citation>
    <scope>NUCLEOTIDE SEQUENCE [LARGE SCALE GENOMIC DNA]</scope>
    <source>
        <strain evidence="2">MN2024</strain>
        <tissue evidence="2">Gills</tissue>
    </source>
</reference>
<accession>A0ABD3UD91</accession>
<organism evidence="2 3">
    <name type="scientific">Sinanodonta woodiana</name>
    <name type="common">Chinese pond mussel</name>
    <name type="synonym">Anodonta woodiana</name>
    <dbReference type="NCBI Taxonomy" id="1069815"/>
    <lineage>
        <taxon>Eukaryota</taxon>
        <taxon>Metazoa</taxon>
        <taxon>Spiralia</taxon>
        <taxon>Lophotrochozoa</taxon>
        <taxon>Mollusca</taxon>
        <taxon>Bivalvia</taxon>
        <taxon>Autobranchia</taxon>
        <taxon>Heteroconchia</taxon>
        <taxon>Palaeoheterodonta</taxon>
        <taxon>Unionida</taxon>
        <taxon>Unionoidea</taxon>
        <taxon>Unionidae</taxon>
        <taxon>Unioninae</taxon>
        <taxon>Sinanodonta</taxon>
    </lineage>
</organism>
<keyword evidence="3" id="KW-1185">Reference proteome</keyword>
<dbReference type="AlphaFoldDB" id="A0ABD3UD91"/>
<evidence type="ECO:0000313" key="3">
    <source>
        <dbReference type="Proteomes" id="UP001634394"/>
    </source>
</evidence>
<feature type="transmembrane region" description="Helical" evidence="1">
    <location>
        <begin position="6"/>
        <end position="27"/>
    </location>
</feature>
<comment type="caution">
    <text evidence="2">The sequence shown here is derived from an EMBL/GenBank/DDBJ whole genome shotgun (WGS) entry which is preliminary data.</text>
</comment>
<gene>
    <name evidence="2" type="ORF">ACJMK2_017859</name>
</gene>
<dbReference type="EMBL" id="JBJQND010000016">
    <property type="protein sequence ID" value="KAL3846911.1"/>
    <property type="molecule type" value="Genomic_DNA"/>
</dbReference>
<keyword evidence="1" id="KW-0812">Transmembrane</keyword>